<gene>
    <name evidence="1" type="ORF">EJF14_10954</name>
</gene>
<sequence>MLYEVSVLRYGNVAGQFFCLAVIYVRAPEHQKTPMGFLRQKKKNYYATTSFLPHRYILISNTMSYDPEGPTAKQLLPLLVNELTSTYGIPDDAQDVAEYINVLIGNNRTAADICSEVKEVVNIPIDEPFIGRVFAEIAKLEQSRQEQAQTQTQPQAQTQETSQFQQPSFQSEQPQPESQPQSFPNEQPQTFQPESVFNQPQNFQNNNSVFSNATQNTQNGQSFPTEQNFASGQNFQNGQNFTNENAFPQSAFPSYSGNQDAPADSEDKSMHVDFQKLGNELRRAAPQGPKGARGGKSGISKDFQSNSRNQKKSFGMKNAANLEKALALSSNAQTVNMAPFVPRAPKGRCKDFPYCKNRECQFSHPTKKCFAYPNCPNPPGTCDYLHPSEDGELMQELEKTKRQFMDRKKERMMVPQVTLCKYGILCSKELCPFGHPTPANKDAKVIIPKWCRENKNCQNENCEYAHSSPNYQAPVQAPAPAAQYIKIPGGSGPKFMNKTGPKFSNFNKRTPTTLEQCKFGMNCTNQSCPKRHSTSSVACRGGYNCTRLDCTFNHPIEEDCRFGNECKNKYCYFRHPDGRERALFENSSDSTSNRSFAVPEDQVMEQAVQQ</sequence>
<accession>A0ACD0WEN1</accession>
<name>A0ACD0WEN1_CLALS</name>
<dbReference type="EMBL" id="CP038484">
    <property type="protein sequence ID" value="QFZ25836.1"/>
    <property type="molecule type" value="Genomic_DNA"/>
</dbReference>
<dbReference type="Proteomes" id="UP000326582">
    <property type="component" value="Chromosome 1"/>
</dbReference>
<organism evidence="1 2">
    <name type="scientific">Clavispora lusitaniae</name>
    <name type="common">Candida lusitaniae</name>
    <dbReference type="NCBI Taxonomy" id="36911"/>
    <lineage>
        <taxon>Eukaryota</taxon>
        <taxon>Fungi</taxon>
        <taxon>Dikarya</taxon>
        <taxon>Ascomycota</taxon>
        <taxon>Saccharomycotina</taxon>
        <taxon>Pichiomycetes</taxon>
        <taxon>Metschnikowiaceae</taxon>
        <taxon>Clavispora</taxon>
    </lineage>
</organism>
<reference evidence="2" key="1">
    <citation type="journal article" date="2019" name="MBio">
        <title>Comparative genomics for the elucidation of multidrug resistance (MDR) in Candida lusitaniae.</title>
        <authorList>
            <person name="Kannan A."/>
            <person name="Asner S.A."/>
            <person name="Trachsel E."/>
            <person name="Kelly S."/>
            <person name="Parker J."/>
            <person name="Sanglard D."/>
        </authorList>
    </citation>
    <scope>NUCLEOTIDE SEQUENCE [LARGE SCALE GENOMIC DNA]</scope>
    <source>
        <strain evidence="2">P1</strain>
    </source>
</reference>
<evidence type="ECO:0000313" key="2">
    <source>
        <dbReference type="Proteomes" id="UP000326582"/>
    </source>
</evidence>
<keyword evidence="2" id="KW-1185">Reference proteome</keyword>
<protein>
    <submittedName>
        <fullName evidence="1">Nuclear polyadenylated RNA-binding protein</fullName>
    </submittedName>
</protein>
<proteinExistence type="predicted"/>
<evidence type="ECO:0000313" key="1">
    <source>
        <dbReference type="EMBL" id="QFZ25836.1"/>
    </source>
</evidence>